<protein>
    <recommendedName>
        <fullName evidence="2">histidine kinase</fullName>
        <ecNumber evidence="2">2.7.13.3</ecNumber>
    </recommendedName>
</protein>
<keyword evidence="7" id="KW-1185">Reference proteome</keyword>
<evidence type="ECO:0000256" key="3">
    <source>
        <dbReference type="ARBA" id="ARBA00022553"/>
    </source>
</evidence>
<evidence type="ECO:0000256" key="1">
    <source>
        <dbReference type="ARBA" id="ARBA00000085"/>
    </source>
</evidence>
<evidence type="ECO:0000256" key="4">
    <source>
        <dbReference type="ARBA" id="ARBA00023012"/>
    </source>
</evidence>
<comment type="catalytic activity">
    <reaction evidence="1">
        <text>ATP + protein L-histidine = ADP + protein N-phospho-L-histidine.</text>
        <dbReference type="EC" id="2.7.13.3"/>
    </reaction>
</comment>
<dbReference type="Pfam" id="PF02518">
    <property type="entry name" value="HATPase_c"/>
    <property type="match status" value="1"/>
</dbReference>
<dbReference type="InterPro" id="IPR004358">
    <property type="entry name" value="Sig_transdc_His_kin-like_C"/>
</dbReference>
<dbReference type="GO" id="GO:0000160">
    <property type="term" value="P:phosphorelay signal transduction system"/>
    <property type="evidence" value="ECO:0007669"/>
    <property type="project" value="UniProtKB-KW"/>
</dbReference>
<evidence type="ECO:0000313" key="7">
    <source>
        <dbReference type="Proteomes" id="UP000509658"/>
    </source>
</evidence>
<dbReference type="InterPro" id="IPR036890">
    <property type="entry name" value="HATPase_C_sf"/>
</dbReference>
<name>A0A6N0HYK7_9GAMM</name>
<dbReference type="EMBL" id="CP054491">
    <property type="protein sequence ID" value="QKQ27367.1"/>
    <property type="molecule type" value="Genomic_DNA"/>
</dbReference>
<keyword evidence="4" id="KW-0902">Two-component regulatory system</keyword>
<dbReference type="GO" id="GO:0004673">
    <property type="term" value="F:protein histidine kinase activity"/>
    <property type="evidence" value="ECO:0007669"/>
    <property type="project" value="UniProtKB-EC"/>
</dbReference>
<accession>A0A6N0HYK7</accession>
<proteinExistence type="predicted"/>
<organism evidence="6 7">
    <name type="scientific">Candidatus Reidiella endopervernicosa</name>
    <dbReference type="NCBI Taxonomy" id="2738883"/>
    <lineage>
        <taxon>Bacteria</taxon>
        <taxon>Pseudomonadati</taxon>
        <taxon>Pseudomonadota</taxon>
        <taxon>Gammaproteobacteria</taxon>
        <taxon>Candidatus Reidiella</taxon>
    </lineage>
</organism>
<evidence type="ECO:0000259" key="5">
    <source>
        <dbReference type="Pfam" id="PF02518"/>
    </source>
</evidence>
<dbReference type="SUPFAM" id="SSF55874">
    <property type="entry name" value="ATPase domain of HSP90 chaperone/DNA topoisomerase II/histidine kinase"/>
    <property type="match status" value="1"/>
</dbReference>
<feature type="domain" description="Histidine kinase/HSP90-like ATPase" evidence="5">
    <location>
        <begin position="2"/>
        <end position="44"/>
    </location>
</feature>
<dbReference type="PANTHER" id="PTHR45339">
    <property type="entry name" value="HYBRID SIGNAL TRANSDUCTION HISTIDINE KINASE J"/>
    <property type="match status" value="1"/>
</dbReference>
<evidence type="ECO:0000256" key="2">
    <source>
        <dbReference type="ARBA" id="ARBA00012438"/>
    </source>
</evidence>
<dbReference type="Proteomes" id="UP000509658">
    <property type="component" value="Chromosome"/>
</dbReference>
<dbReference type="KEGG" id="rev:HUE57_14580"/>
<dbReference type="PRINTS" id="PR00344">
    <property type="entry name" value="BCTRLSENSOR"/>
</dbReference>
<dbReference type="PANTHER" id="PTHR45339:SF1">
    <property type="entry name" value="HYBRID SIGNAL TRANSDUCTION HISTIDINE KINASE J"/>
    <property type="match status" value="1"/>
</dbReference>
<dbReference type="Gene3D" id="3.30.565.10">
    <property type="entry name" value="Histidine kinase-like ATPase, C-terminal domain"/>
    <property type="match status" value="1"/>
</dbReference>
<sequence>MQQNQIGELFQAFSQADGSTTRKYGGSGLGLAICQRLVTVMGARSTSKLAR</sequence>
<dbReference type="EC" id="2.7.13.3" evidence="2"/>
<evidence type="ECO:0000313" key="6">
    <source>
        <dbReference type="EMBL" id="QKQ27367.1"/>
    </source>
</evidence>
<keyword evidence="3" id="KW-0597">Phosphoprotein</keyword>
<dbReference type="InterPro" id="IPR003594">
    <property type="entry name" value="HATPase_dom"/>
</dbReference>
<gene>
    <name evidence="6" type="ORF">HUE57_14580</name>
</gene>
<dbReference type="AlphaFoldDB" id="A0A6N0HYK7"/>
<reference evidence="6 7" key="1">
    <citation type="submission" date="2020-05" db="EMBL/GenBank/DDBJ databases">
        <title>Horizontal transmission and recombination maintain forever young bacterial symbiont genomes.</title>
        <authorList>
            <person name="Russell S.L."/>
            <person name="Pepper-Tunick E."/>
            <person name="Svedberg J."/>
            <person name="Byrne A."/>
            <person name="Ruelas Castillo J."/>
            <person name="Vollmers C."/>
            <person name="Beinart R.A."/>
            <person name="Corbett-Detig R."/>
        </authorList>
    </citation>
    <scope>NUCLEOTIDE SEQUENCE [LARGE SCALE GENOMIC DNA]</scope>
    <source>
        <strain evidence="6">Santa_Monica_outfall</strain>
    </source>
</reference>